<keyword evidence="1" id="KW-0472">Membrane</keyword>
<dbReference type="Proteomes" id="UP000309038">
    <property type="component" value="Unassembled WGS sequence"/>
</dbReference>
<keyword evidence="1" id="KW-1133">Transmembrane helix</keyword>
<evidence type="ECO:0000259" key="2">
    <source>
        <dbReference type="Pfam" id="PF20151"/>
    </source>
</evidence>
<feature type="domain" description="DUF6533" evidence="2">
    <location>
        <begin position="19"/>
        <end position="62"/>
    </location>
</feature>
<feature type="transmembrane region" description="Helical" evidence="1">
    <location>
        <begin position="111"/>
        <end position="137"/>
    </location>
</feature>
<feature type="transmembrane region" description="Helical" evidence="1">
    <location>
        <begin position="158"/>
        <end position="176"/>
    </location>
</feature>
<feature type="transmembrane region" description="Helical" evidence="1">
    <location>
        <begin position="13"/>
        <end position="31"/>
    </location>
</feature>
<dbReference type="AlphaFoldDB" id="A0A4S4KQK3"/>
<dbReference type="InterPro" id="IPR045340">
    <property type="entry name" value="DUF6533"/>
</dbReference>
<keyword evidence="4" id="KW-1185">Reference proteome</keyword>
<evidence type="ECO:0000256" key="1">
    <source>
        <dbReference type="SAM" id="Phobius"/>
    </source>
</evidence>
<feature type="transmembrane region" description="Helical" evidence="1">
    <location>
        <begin position="188"/>
        <end position="209"/>
    </location>
</feature>
<dbReference type="Pfam" id="PF20151">
    <property type="entry name" value="DUF6533"/>
    <property type="match status" value="1"/>
</dbReference>
<keyword evidence="1" id="KW-0812">Transmembrane</keyword>
<accession>A0A4S4KQK3</accession>
<organism evidence="3 4">
    <name type="scientific">Hermanssonia centrifuga</name>
    <dbReference type="NCBI Taxonomy" id="98765"/>
    <lineage>
        <taxon>Eukaryota</taxon>
        <taxon>Fungi</taxon>
        <taxon>Dikarya</taxon>
        <taxon>Basidiomycota</taxon>
        <taxon>Agaricomycotina</taxon>
        <taxon>Agaricomycetes</taxon>
        <taxon>Polyporales</taxon>
        <taxon>Meruliaceae</taxon>
        <taxon>Hermanssonia</taxon>
    </lineage>
</organism>
<feature type="transmembrane region" description="Helical" evidence="1">
    <location>
        <begin position="51"/>
        <end position="72"/>
    </location>
</feature>
<evidence type="ECO:0000313" key="4">
    <source>
        <dbReference type="Proteomes" id="UP000309038"/>
    </source>
</evidence>
<comment type="caution">
    <text evidence="3">The sequence shown here is derived from an EMBL/GenBank/DDBJ whole genome shotgun (WGS) entry which is preliminary data.</text>
</comment>
<name>A0A4S4KQK3_9APHY</name>
<gene>
    <name evidence="3" type="ORF">EW026_g2018</name>
</gene>
<evidence type="ECO:0000313" key="3">
    <source>
        <dbReference type="EMBL" id="THH00541.1"/>
    </source>
</evidence>
<proteinExistence type="predicted"/>
<reference evidence="3 4" key="1">
    <citation type="submission" date="2019-02" db="EMBL/GenBank/DDBJ databases">
        <title>Genome sequencing of the rare red list fungi Phlebia centrifuga.</title>
        <authorList>
            <person name="Buettner E."/>
            <person name="Kellner H."/>
        </authorList>
    </citation>
    <scope>NUCLEOTIDE SEQUENCE [LARGE SCALE GENOMIC DNA]</scope>
    <source>
        <strain evidence="3 4">DSM 108282</strain>
    </source>
</reference>
<protein>
    <recommendedName>
        <fullName evidence="2">DUF6533 domain-containing protein</fullName>
    </recommendedName>
</protein>
<dbReference type="EMBL" id="SGPJ01000047">
    <property type="protein sequence ID" value="THH00541.1"/>
    <property type="molecule type" value="Genomic_DNA"/>
</dbReference>
<sequence length="297" mass="33733">MVSNSEVIEEYEAFITATYIAYAILIVYEYVITLRHEVGMMWQMKHTGATWLFILNRYLMLVNITVQCLPVYSQRYGSYYYVYITRLPLLHTYRGCGVTLRLVEAITMAQYLVFALVLATRFCMIIADIIVLALTWMKTYRNSREFLRMNMGVSLSILLLRDGTIYFVVLLVMNIAQICVENVPRLQVLSPVITFVNNLTPILTSRFLINLRQVDQLKDESDGAGFSRFTVPGFRAPTSITGNIGECLEFDGWETPEQTTEESDSVALHLELTSLSTPLDVQIAQLGDLRAVAQSTG</sequence>